<organism evidence="1 2">
    <name type="scientific">Ceratodon purpureus</name>
    <name type="common">Fire moss</name>
    <name type="synonym">Dicranum purpureum</name>
    <dbReference type="NCBI Taxonomy" id="3225"/>
    <lineage>
        <taxon>Eukaryota</taxon>
        <taxon>Viridiplantae</taxon>
        <taxon>Streptophyta</taxon>
        <taxon>Embryophyta</taxon>
        <taxon>Bryophyta</taxon>
        <taxon>Bryophytina</taxon>
        <taxon>Bryopsida</taxon>
        <taxon>Dicranidae</taxon>
        <taxon>Pseudoditrichales</taxon>
        <taxon>Ditrichaceae</taxon>
        <taxon>Ceratodon</taxon>
    </lineage>
</organism>
<keyword evidence="2" id="KW-1185">Reference proteome</keyword>
<evidence type="ECO:0000313" key="1">
    <source>
        <dbReference type="EMBL" id="KAG0590373.1"/>
    </source>
</evidence>
<sequence length="105" mass="11841">MFTPSIFDLESRVFFLLHETFLCAASITTPRSGHYKADLVQHFGNSGNELTFSTYSPTEIIWTPTLSYMEGSQDLLGGPHVGNQSHPPRKPSWTCHILRQPIPDH</sequence>
<proteinExistence type="predicted"/>
<accession>A0A8T0J6E2</accession>
<gene>
    <name evidence="1" type="ORF">KC19_1G094300</name>
</gene>
<name>A0A8T0J6E2_CERPU</name>
<reference evidence="1" key="1">
    <citation type="submission" date="2020-06" db="EMBL/GenBank/DDBJ databases">
        <title>WGS assembly of Ceratodon purpureus strain R40.</title>
        <authorList>
            <person name="Carey S.B."/>
            <person name="Jenkins J."/>
            <person name="Shu S."/>
            <person name="Lovell J.T."/>
            <person name="Sreedasyam A."/>
            <person name="Maumus F."/>
            <person name="Tiley G.P."/>
            <person name="Fernandez-Pozo N."/>
            <person name="Barry K."/>
            <person name="Chen C."/>
            <person name="Wang M."/>
            <person name="Lipzen A."/>
            <person name="Daum C."/>
            <person name="Saski C.A."/>
            <person name="Payton A.C."/>
            <person name="Mcbreen J.C."/>
            <person name="Conrad R.E."/>
            <person name="Kollar L.M."/>
            <person name="Olsson S."/>
            <person name="Huttunen S."/>
            <person name="Landis J.B."/>
            <person name="Wickett N.J."/>
            <person name="Johnson M.G."/>
            <person name="Rensing S.A."/>
            <person name="Grimwood J."/>
            <person name="Schmutz J."/>
            <person name="Mcdaniel S.F."/>
        </authorList>
    </citation>
    <scope>NUCLEOTIDE SEQUENCE</scope>
    <source>
        <strain evidence="1">R40</strain>
    </source>
</reference>
<dbReference type="AlphaFoldDB" id="A0A8T0J6E2"/>
<evidence type="ECO:0000313" key="2">
    <source>
        <dbReference type="Proteomes" id="UP000822688"/>
    </source>
</evidence>
<protein>
    <submittedName>
        <fullName evidence="1">Uncharacterized protein</fullName>
    </submittedName>
</protein>
<dbReference type="Proteomes" id="UP000822688">
    <property type="component" value="Chromosome 1"/>
</dbReference>
<comment type="caution">
    <text evidence="1">The sequence shown here is derived from an EMBL/GenBank/DDBJ whole genome shotgun (WGS) entry which is preliminary data.</text>
</comment>
<dbReference type="EMBL" id="CM026421">
    <property type="protein sequence ID" value="KAG0590373.1"/>
    <property type="molecule type" value="Genomic_DNA"/>
</dbReference>